<dbReference type="AlphaFoldDB" id="W7ITW3"/>
<comment type="caution">
    <text evidence="14">The sequence shown here is derived from an EMBL/GenBank/DDBJ whole genome shotgun (WGS) entry which is preliminary data.</text>
</comment>
<comment type="similarity">
    <text evidence="3">In the C-terminal section; belongs to the flavoprotein pyridine nucleotide cytochrome reductase family.</text>
</comment>
<keyword evidence="15" id="KW-1185">Reference proteome</keyword>
<dbReference type="Pfam" id="PF00970">
    <property type="entry name" value="FAD_binding_6"/>
    <property type="match status" value="1"/>
</dbReference>
<dbReference type="SUPFAM" id="SSF46458">
    <property type="entry name" value="Globin-like"/>
    <property type="match status" value="1"/>
</dbReference>
<accession>W7ITW3</accession>
<reference evidence="14 15" key="1">
    <citation type="journal article" date="2014" name="Genome Announc.">
        <title>Draft Genome Sequence of the Antitrypanosomally Active Sponge-Associated Bacterium Actinokineospora sp. Strain EG49.</title>
        <authorList>
            <person name="Harjes J."/>
            <person name="Ryu T."/>
            <person name="Abdelmohsen U.R."/>
            <person name="Moitinho-Silva L."/>
            <person name="Horn H."/>
            <person name="Ravasi T."/>
            <person name="Hentschel U."/>
        </authorList>
    </citation>
    <scope>NUCLEOTIDE SEQUENCE [LARGE SCALE GENOMIC DNA]</scope>
    <source>
        <strain evidence="14 15">EG49</strain>
    </source>
</reference>
<keyword evidence="7" id="KW-0411">Iron-sulfur</keyword>
<evidence type="ECO:0000256" key="8">
    <source>
        <dbReference type="ARBA" id="ARBA00023027"/>
    </source>
</evidence>
<keyword evidence="5" id="KW-0001">2Fe-2S</keyword>
<keyword evidence="8" id="KW-0520">NAD</keyword>
<keyword evidence="14" id="KW-0560">Oxidoreductase</keyword>
<keyword evidence="14" id="KW-0223">Dioxygenase</keyword>
<dbReference type="InterPro" id="IPR039261">
    <property type="entry name" value="FNR_nucleotide-bd"/>
</dbReference>
<comment type="catalytic activity">
    <reaction evidence="9">
        <text>2 nitric oxide + NADH + 2 O2 = 2 nitrate + NAD(+) + H(+)</text>
        <dbReference type="Rhea" id="RHEA:19469"/>
        <dbReference type="ChEBI" id="CHEBI:15378"/>
        <dbReference type="ChEBI" id="CHEBI:15379"/>
        <dbReference type="ChEBI" id="CHEBI:16480"/>
        <dbReference type="ChEBI" id="CHEBI:17632"/>
        <dbReference type="ChEBI" id="CHEBI:57540"/>
        <dbReference type="ChEBI" id="CHEBI:57945"/>
        <dbReference type="EC" id="1.14.12.17"/>
    </reaction>
</comment>
<evidence type="ECO:0000259" key="13">
    <source>
        <dbReference type="PROSITE" id="PS51384"/>
    </source>
</evidence>
<dbReference type="PATRIC" id="fig|909613.9.peg.314"/>
<dbReference type="EMBL" id="AYXG01000009">
    <property type="protein sequence ID" value="EWC64365.1"/>
    <property type="molecule type" value="Genomic_DNA"/>
</dbReference>
<evidence type="ECO:0000256" key="10">
    <source>
        <dbReference type="ARBA" id="ARBA00049433"/>
    </source>
</evidence>
<dbReference type="Proteomes" id="UP000019277">
    <property type="component" value="Unassembled WGS sequence"/>
</dbReference>
<evidence type="ECO:0000256" key="9">
    <source>
        <dbReference type="ARBA" id="ARBA00048649"/>
    </source>
</evidence>
<dbReference type="InterPro" id="IPR017938">
    <property type="entry name" value="Riboflavin_synthase-like_b-brl"/>
</dbReference>
<dbReference type="SUPFAM" id="SSF63380">
    <property type="entry name" value="Riboflavin synthase domain-like"/>
    <property type="match status" value="1"/>
</dbReference>
<comment type="cofactor">
    <cofactor evidence="1">
        <name>heme b</name>
        <dbReference type="ChEBI" id="CHEBI:60344"/>
    </cofactor>
</comment>
<evidence type="ECO:0000256" key="5">
    <source>
        <dbReference type="ARBA" id="ARBA00022714"/>
    </source>
</evidence>
<dbReference type="InterPro" id="IPR001433">
    <property type="entry name" value="OxRdtase_FAD/NAD-bd"/>
</dbReference>
<evidence type="ECO:0000256" key="2">
    <source>
        <dbReference type="ARBA" id="ARBA00001974"/>
    </source>
</evidence>
<dbReference type="eggNOG" id="COG1017">
    <property type="taxonomic scope" value="Bacteria"/>
</dbReference>
<dbReference type="CDD" id="cd06187">
    <property type="entry name" value="O2ase_reductase_like"/>
    <property type="match status" value="1"/>
</dbReference>
<evidence type="ECO:0000256" key="11">
    <source>
        <dbReference type="RuleBase" id="RU000356"/>
    </source>
</evidence>
<dbReference type="PANTHER" id="PTHR47354:SF5">
    <property type="entry name" value="PROTEIN RFBI"/>
    <property type="match status" value="1"/>
</dbReference>
<dbReference type="OrthoDB" id="3213438at2"/>
<proteinExistence type="inferred from homology"/>
<comment type="cofactor">
    <cofactor evidence="2">
        <name>FAD</name>
        <dbReference type="ChEBI" id="CHEBI:57692"/>
    </cofactor>
</comment>
<dbReference type="InterPro" id="IPR050415">
    <property type="entry name" value="MRET"/>
</dbReference>
<dbReference type="InterPro" id="IPR009050">
    <property type="entry name" value="Globin-like_sf"/>
</dbReference>
<keyword evidence="11" id="KW-0479">Metal-binding</keyword>
<dbReference type="Gene3D" id="2.40.30.10">
    <property type="entry name" value="Translation factors"/>
    <property type="match status" value="1"/>
</dbReference>
<dbReference type="GO" id="GO:0005344">
    <property type="term" value="F:oxygen carrier activity"/>
    <property type="evidence" value="ECO:0007669"/>
    <property type="project" value="UniProtKB-KW"/>
</dbReference>
<dbReference type="PANTHER" id="PTHR47354">
    <property type="entry name" value="NADH OXIDOREDUCTASE HCR"/>
    <property type="match status" value="1"/>
</dbReference>
<dbReference type="SUPFAM" id="SSF52343">
    <property type="entry name" value="Ferredoxin reductase-like, C-terminal NADP-linked domain"/>
    <property type="match status" value="1"/>
</dbReference>
<feature type="domain" description="Globin" evidence="12">
    <location>
        <begin position="1"/>
        <end position="130"/>
    </location>
</feature>
<dbReference type="GO" id="GO:0019825">
    <property type="term" value="F:oxygen binding"/>
    <property type="evidence" value="ECO:0007669"/>
    <property type="project" value="InterPro"/>
</dbReference>
<protein>
    <recommendedName>
        <fullName evidence="4">nitric oxide dioxygenase</fullName>
        <ecNumber evidence="4">1.14.12.17</ecNumber>
    </recommendedName>
</protein>
<keyword evidence="11" id="KW-0561">Oxygen transport</keyword>
<evidence type="ECO:0000256" key="4">
    <source>
        <dbReference type="ARBA" id="ARBA00012229"/>
    </source>
</evidence>
<dbReference type="CDD" id="cd19753">
    <property type="entry name" value="Mb-like_oxidoreductase"/>
    <property type="match status" value="1"/>
</dbReference>
<keyword evidence="11" id="KW-0813">Transport</keyword>
<evidence type="ECO:0000256" key="7">
    <source>
        <dbReference type="ARBA" id="ARBA00023014"/>
    </source>
</evidence>
<evidence type="ECO:0000256" key="6">
    <source>
        <dbReference type="ARBA" id="ARBA00022857"/>
    </source>
</evidence>
<evidence type="ECO:0000313" key="14">
    <source>
        <dbReference type="EMBL" id="EWC64365.1"/>
    </source>
</evidence>
<dbReference type="InterPro" id="IPR001709">
    <property type="entry name" value="Flavoprot_Pyr_Nucl_cyt_Rdtase"/>
</dbReference>
<dbReference type="InterPro" id="IPR008333">
    <property type="entry name" value="Cbr1-like_FAD-bd_dom"/>
</dbReference>
<feature type="domain" description="FAD-binding FR-type" evidence="13">
    <location>
        <begin position="136"/>
        <end position="236"/>
    </location>
</feature>
<gene>
    <name evidence="14" type="ORF">UO65_0303</name>
</gene>
<dbReference type="PRINTS" id="PR00410">
    <property type="entry name" value="PHEHYDRXLASE"/>
</dbReference>
<dbReference type="InterPro" id="IPR017927">
    <property type="entry name" value="FAD-bd_FR_type"/>
</dbReference>
<dbReference type="PRINTS" id="PR00371">
    <property type="entry name" value="FPNCR"/>
</dbReference>
<dbReference type="InterPro" id="IPR000971">
    <property type="entry name" value="Globin"/>
</dbReference>
<evidence type="ECO:0000256" key="1">
    <source>
        <dbReference type="ARBA" id="ARBA00001970"/>
    </source>
</evidence>
<evidence type="ECO:0000313" key="15">
    <source>
        <dbReference type="Proteomes" id="UP000019277"/>
    </source>
</evidence>
<dbReference type="Pfam" id="PF00042">
    <property type="entry name" value="Globin"/>
    <property type="match status" value="1"/>
</dbReference>
<dbReference type="InterPro" id="IPR012292">
    <property type="entry name" value="Globin/Proto"/>
</dbReference>
<dbReference type="PROSITE" id="PS51384">
    <property type="entry name" value="FAD_FR"/>
    <property type="match status" value="1"/>
</dbReference>
<comment type="similarity">
    <text evidence="11">Belongs to the globin family.</text>
</comment>
<organism evidence="14 15">
    <name type="scientific">Actinokineospora spheciospongiae</name>
    <dbReference type="NCBI Taxonomy" id="909613"/>
    <lineage>
        <taxon>Bacteria</taxon>
        <taxon>Bacillati</taxon>
        <taxon>Actinomycetota</taxon>
        <taxon>Actinomycetes</taxon>
        <taxon>Pseudonocardiales</taxon>
        <taxon>Pseudonocardiaceae</taxon>
        <taxon>Actinokineospora</taxon>
    </lineage>
</organism>
<dbReference type="GO" id="GO:0020037">
    <property type="term" value="F:heme binding"/>
    <property type="evidence" value="ECO:0007669"/>
    <property type="project" value="InterPro"/>
</dbReference>
<name>W7ITW3_9PSEU</name>
<dbReference type="eggNOG" id="COG0543">
    <property type="taxonomic scope" value="Bacteria"/>
</dbReference>
<keyword evidence="6" id="KW-0521">NADP</keyword>
<keyword evidence="11" id="KW-0349">Heme</keyword>
<dbReference type="EC" id="1.14.12.17" evidence="4"/>
<evidence type="ECO:0000259" key="12">
    <source>
        <dbReference type="PROSITE" id="PS01033"/>
    </source>
</evidence>
<dbReference type="PROSITE" id="PS01033">
    <property type="entry name" value="GLOBIN"/>
    <property type="match status" value="1"/>
</dbReference>
<dbReference type="Pfam" id="PF00175">
    <property type="entry name" value="NAD_binding_1"/>
    <property type="match status" value="1"/>
</dbReference>
<keyword evidence="11" id="KW-0408">Iron</keyword>
<dbReference type="STRING" id="909613.UO65_0303"/>
<dbReference type="GO" id="GO:0051537">
    <property type="term" value="F:2 iron, 2 sulfur cluster binding"/>
    <property type="evidence" value="ECO:0007669"/>
    <property type="project" value="UniProtKB-KW"/>
</dbReference>
<sequence>MVRLVRESFALAEAHLDEVTRSFHANLFNISPSAREMFPINMEVQRSRLPRALVHVMQMVDRPDDLVPYLRELGRDHRKFGARSDHYEAVGTALIHAVREYSGPAWTDDVQRAWAEAYTIVARAMLEAAAEDADEPGHRTAEVVEHERIGWDLAVIRVLPSSPVPYRPGQYVSVEVPQRPRLWRNLSPANAPDDEGVLEFHVRAVDGGWVSRSLVAHAQLGDEWKIGAPMGHLAVDRTSDRDVLMIAGGTGIAPLRAIIEELAQWGQNPHVHLFTGGRVREDLYDLAHLQNIAVTNPWLTVIPVLENEPDVQAAEHGTLADVVTHYGTWDDCDILVSGSPAMIRATVSRLLINGAPQDHITYDPFDWD</sequence>
<dbReference type="GO" id="GO:0008941">
    <property type="term" value="F:nitric oxide dioxygenase NAD(P)H activity"/>
    <property type="evidence" value="ECO:0007669"/>
    <property type="project" value="UniProtKB-EC"/>
</dbReference>
<evidence type="ECO:0000256" key="3">
    <source>
        <dbReference type="ARBA" id="ARBA00006401"/>
    </source>
</evidence>
<dbReference type="Gene3D" id="3.40.50.80">
    <property type="entry name" value="Nucleotide-binding domain of ferredoxin-NADP reductase (FNR) module"/>
    <property type="match status" value="1"/>
</dbReference>
<dbReference type="Gene3D" id="1.10.490.10">
    <property type="entry name" value="Globins"/>
    <property type="match status" value="1"/>
</dbReference>
<comment type="catalytic activity">
    <reaction evidence="10">
        <text>2 nitric oxide + NADPH + 2 O2 = 2 nitrate + NADP(+) + H(+)</text>
        <dbReference type="Rhea" id="RHEA:19465"/>
        <dbReference type="ChEBI" id="CHEBI:15378"/>
        <dbReference type="ChEBI" id="CHEBI:15379"/>
        <dbReference type="ChEBI" id="CHEBI:16480"/>
        <dbReference type="ChEBI" id="CHEBI:17632"/>
        <dbReference type="ChEBI" id="CHEBI:57783"/>
        <dbReference type="ChEBI" id="CHEBI:58349"/>
        <dbReference type="EC" id="1.14.12.17"/>
    </reaction>
</comment>